<evidence type="ECO:0000313" key="1">
    <source>
        <dbReference type="EMBL" id="KAH0561967.1"/>
    </source>
</evidence>
<evidence type="ECO:0000313" key="2">
    <source>
        <dbReference type="Proteomes" id="UP000750711"/>
    </source>
</evidence>
<accession>A0A9P8LD99</accession>
<protein>
    <submittedName>
        <fullName evidence="1">Uncharacterized protein</fullName>
    </submittedName>
</protein>
<gene>
    <name evidence="1" type="ORF">GP486_003330</name>
</gene>
<comment type="caution">
    <text evidence="1">The sequence shown here is derived from an EMBL/GenBank/DDBJ whole genome shotgun (WGS) entry which is preliminary data.</text>
</comment>
<dbReference type="EMBL" id="JAGHQM010000441">
    <property type="protein sequence ID" value="KAH0561967.1"/>
    <property type="molecule type" value="Genomic_DNA"/>
</dbReference>
<organism evidence="1 2">
    <name type="scientific">Trichoglossum hirsutum</name>
    <dbReference type="NCBI Taxonomy" id="265104"/>
    <lineage>
        <taxon>Eukaryota</taxon>
        <taxon>Fungi</taxon>
        <taxon>Dikarya</taxon>
        <taxon>Ascomycota</taxon>
        <taxon>Pezizomycotina</taxon>
        <taxon>Geoglossomycetes</taxon>
        <taxon>Geoglossales</taxon>
        <taxon>Geoglossaceae</taxon>
        <taxon>Trichoglossum</taxon>
    </lineage>
</organism>
<dbReference type="AlphaFoldDB" id="A0A9P8LD99"/>
<name>A0A9P8LD99_9PEZI</name>
<reference evidence="1" key="1">
    <citation type="submission" date="2021-03" db="EMBL/GenBank/DDBJ databases">
        <title>Comparative genomics and phylogenomic investigation of the class Geoglossomycetes provide insights into ecological specialization and systematics.</title>
        <authorList>
            <person name="Melie T."/>
            <person name="Pirro S."/>
            <person name="Miller A.N."/>
            <person name="Quandt A."/>
        </authorList>
    </citation>
    <scope>NUCLEOTIDE SEQUENCE</scope>
    <source>
        <strain evidence="1">CAQ_001_2017</strain>
    </source>
</reference>
<proteinExistence type="predicted"/>
<keyword evidence="2" id="KW-1185">Reference proteome</keyword>
<dbReference type="Proteomes" id="UP000750711">
    <property type="component" value="Unassembled WGS sequence"/>
</dbReference>
<sequence>MLPRILLPVQRALSRHDALSIRPINSILQHPNLARFYVSRSEADIKIDSIQEQYMIAKDEVQTSILSPTFALPSLTHVYKFEIAAEETSKNSACAREDRETARGELVRLKELYAAVTGNPESSVAAEIERRVGQRVRELENAVEELNKADLED</sequence>